<comment type="caution">
    <text evidence="4">The sequence shown here is derived from an EMBL/GenBank/DDBJ whole genome shotgun (WGS) entry which is preliminary data.</text>
</comment>
<reference evidence="4" key="1">
    <citation type="submission" date="2019-09" db="EMBL/GenBank/DDBJ databases">
        <authorList>
            <person name="Li J."/>
        </authorList>
    </citation>
    <scope>NUCLEOTIDE SEQUENCE [LARGE SCALE GENOMIC DNA]</scope>
    <source>
        <strain evidence="4">JCM 14732</strain>
    </source>
</reference>
<dbReference type="InterPro" id="IPR029033">
    <property type="entry name" value="His_PPase_superfam"/>
</dbReference>
<dbReference type="PROSITE" id="PS00175">
    <property type="entry name" value="PG_MUTASE"/>
    <property type="match status" value="1"/>
</dbReference>
<protein>
    <submittedName>
        <fullName evidence="4">Histidine phosphatase family protein</fullName>
    </submittedName>
</protein>
<keyword evidence="5" id="KW-1185">Reference proteome</keyword>
<dbReference type="AlphaFoldDB" id="A0A5M4FGX8"/>
<dbReference type="SMART" id="SM00855">
    <property type="entry name" value="PGAM"/>
    <property type="match status" value="1"/>
</dbReference>
<evidence type="ECO:0000313" key="4">
    <source>
        <dbReference type="EMBL" id="KAA1399479.1"/>
    </source>
</evidence>
<feature type="binding site" evidence="3">
    <location>
        <position position="77"/>
    </location>
    <ligand>
        <name>substrate</name>
    </ligand>
</feature>
<dbReference type="SUPFAM" id="SSF53254">
    <property type="entry name" value="Phosphoglycerate mutase-like"/>
    <property type="match status" value="1"/>
</dbReference>
<keyword evidence="1" id="KW-0324">Glycolysis</keyword>
<dbReference type="InterPro" id="IPR001345">
    <property type="entry name" value="PG/BPGM_mutase_AS"/>
</dbReference>
<evidence type="ECO:0000256" key="3">
    <source>
        <dbReference type="PIRSR" id="PIRSR613078-2"/>
    </source>
</evidence>
<dbReference type="CDD" id="cd07067">
    <property type="entry name" value="HP_PGM_like"/>
    <property type="match status" value="1"/>
</dbReference>
<dbReference type="Gene3D" id="3.40.50.1240">
    <property type="entry name" value="Phosphoglycerate mutase-like"/>
    <property type="match status" value="1"/>
</dbReference>
<dbReference type="EMBL" id="SDPQ02000001">
    <property type="protein sequence ID" value="KAA1399479.1"/>
    <property type="molecule type" value="Genomic_DNA"/>
</dbReference>
<evidence type="ECO:0000256" key="2">
    <source>
        <dbReference type="ARBA" id="ARBA00023235"/>
    </source>
</evidence>
<dbReference type="RefSeq" id="WP_149687620.1">
    <property type="nucleotide sequence ID" value="NZ_SDPQ02000001.1"/>
</dbReference>
<organism evidence="4 5">
    <name type="scientific">Aeromicrobium ginsengisoli</name>
    <dbReference type="NCBI Taxonomy" id="363867"/>
    <lineage>
        <taxon>Bacteria</taxon>
        <taxon>Bacillati</taxon>
        <taxon>Actinomycetota</taxon>
        <taxon>Actinomycetes</taxon>
        <taxon>Propionibacteriales</taxon>
        <taxon>Nocardioidaceae</taxon>
        <taxon>Aeromicrobium</taxon>
    </lineage>
</organism>
<dbReference type="GO" id="GO:0016791">
    <property type="term" value="F:phosphatase activity"/>
    <property type="evidence" value="ECO:0007669"/>
    <property type="project" value="TreeGrafter"/>
</dbReference>
<sequence>MHQLEWIGIIRHGESVGNVAAATAEEKGSDLIDIAERDADVPLSDTGEKQAQAVAGWLDDLSDEERPDVVIVSPYLRTKQTAEIALEGLDIPTVRDERLRDRELGVLDLHTVHGIRSKFPEESERRQRLGKFYYRPPGGESWADVLLRLRSLLRDVAEDHPEQRVLFIAHDAVVSLFRYVLEGLDEEELMSSAKKSPIANCSISSWRWDGEWVNERFNDVQHLQQDDAAHPTAEEGIDAPAV</sequence>
<dbReference type="GO" id="GO:0005737">
    <property type="term" value="C:cytoplasm"/>
    <property type="evidence" value="ECO:0007669"/>
    <property type="project" value="TreeGrafter"/>
</dbReference>
<dbReference type="InterPro" id="IPR013078">
    <property type="entry name" value="His_Pase_superF_clade-1"/>
</dbReference>
<evidence type="ECO:0000256" key="1">
    <source>
        <dbReference type="ARBA" id="ARBA00023152"/>
    </source>
</evidence>
<name>A0A5M4FGX8_9ACTN</name>
<evidence type="ECO:0000313" key="5">
    <source>
        <dbReference type="Proteomes" id="UP000380867"/>
    </source>
</evidence>
<dbReference type="Pfam" id="PF00300">
    <property type="entry name" value="His_Phos_1"/>
    <property type="match status" value="1"/>
</dbReference>
<gene>
    <name evidence="4" type="ORF">ESP70_001530</name>
</gene>
<dbReference type="OrthoDB" id="5449373at2"/>
<dbReference type="PANTHER" id="PTHR48100">
    <property type="entry name" value="BROAD-SPECIFICITY PHOSPHATASE YOR283W-RELATED"/>
    <property type="match status" value="1"/>
</dbReference>
<dbReference type="Proteomes" id="UP000380867">
    <property type="component" value="Unassembled WGS sequence"/>
</dbReference>
<accession>A0A5M4FGX8</accession>
<proteinExistence type="predicted"/>
<dbReference type="PANTHER" id="PTHR48100:SF1">
    <property type="entry name" value="HISTIDINE PHOSPHATASE FAMILY PROTEIN-RELATED"/>
    <property type="match status" value="1"/>
</dbReference>
<keyword evidence="2" id="KW-0413">Isomerase</keyword>
<dbReference type="InterPro" id="IPR050275">
    <property type="entry name" value="PGM_Phosphatase"/>
</dbReference>